<evidence type="ECO:0000313" key="3">
    <source>
        <dbReference type="Proteomes" id="UP000044841"/>
    </source>
</evidence>
<dbReference type="Proteomes" id="UP000044841">
    <property type="component" value="Unassembled WGS sequence"/>
</dbReference>
<gene>
    <name evidence="2" type="ORF">RSOLAG22IIIB_10851</name>
</gene>
<organism evidence="2 3">
    <name type="scientific">Rhizoctonia solani</name>
    <dbReference type="NCBI Taxonomy" id="456999"/>
    <lineage>
        <taxon>Eukaryota</taxon>
        <taxon>Fungi</taxon>
        <taxon>Dikarya</taxon>
        <taxon>Basidiomycota</taxon>
        <taxon>Agaricomycotina</taxon>
        <taxon>Agaricomycetes</taxon>
        <taxon>Cantharellales</taxon>
        <taxon>Ceratobasidiaceae</taxon>
        <taxon>Rhizoctonia</taxon>
    </lineage>
</organism>
<dbReference type="GO" id="GO:0016779">
    <property type="term" value="F:nucleotidyltransferase activity"/>
    <property type="evidence" value="ECO:0007669"/>
    <property type="project" value="UniProtKB-KW"/>
</dbReference>
<feature type="compositionally biased region" description="Polar residues" evidence="1">
    <location>
        <begin position="833"/>
        <end position="857"/>
    </location>
</feature>
<dbReference type="AlphaFoldDB" id="A0A0K6G4R2"/>
<dbReference type="EMBL" id="CYGV01001392">
    <property type="protein sequence ID" value="CUA73507.1"/>
    <property type="molecule type" value="Genomic_DNA"/>
</dbReference>
<reference evidence="2 3" key="1">
    <citation type="submission" date="2015-07" db="EMBL/GenBank/DDBJ databases">
        <authorList>
            <person name="Noorani M."/>
        </authorList>
    </citation>
    <scope>NUCLEOTIDE SEQUENCE [LARGE SCALE GENOMIC DNA]</scope>
    <source>
        <strain evidence="2">BBA 69670</strain>
    </source>
</reference>
<proteinExistence type="predicted"/>
<sequence length="1022" mass="115429">MGTRGYEAYRYKGKYYRHYIRCNAYPEDSGCSSLDSIPRNPKSLEKWIQAMSKKLLHEEARGDYDSDDDIRTDSDWTLCMGDVRWTYVIDLDNRVFTVNGILHFKFNNLPPLKRSGSKLGFVDYFSESYEAPYPEIPAEYLASPPLDFWSEMTFDAERGKQEYPALQLTLAALSEWNAPTWDTLSAAQHLSINLIKTLVYDYSDELALCWYSGIWTKLGVFCWKVANAAATSHLICPPTGTQPGRGIGYVLDVGHSRSFVMPRPHSTIHYCLEHEKIRSRFYWFRGCLVTFAPRLDEPVYMAHKVAQMVRKLRKNDSTEGVGIIMSGWHLIAVTVHGSDVRHSPVLDLHDGKEPKDGALLLMHLLSPTFTSLKAPWLTPLKLHSPSYSNRPNVPDEVLRQIIYFTGFESHIRLSEVSRYFRSIYLSEPRIGNYTLLSYEGVSLKSEPMFRVRRIDQTDAQLATLTRVKTSMHRSQKAVALRKYEQHFPRTTPIIKAGLGGMFQYHKTGIIYPELAPAEETKDSSTESTIAKSIESPNIGGRPVMNQKAVPDSTPSSLLSPAWSLSTMSPELPPTDYADAPDSEDVVDSLYGVNTQAPDQNWWESAVSASHCSVITSERDSLTQVSPLGKRCVITGRAGSVVLTHLIAKCTNAEQIKKYQFTFGHKLDMNSRWFCIYLFLDLHHLFDTRKCALIPTPAVITRIANKLRDEKARRAQLGIQGPWPDYRQAGWFPITKAGIDCHFILLGIHDAIFRHRNLDDPSAAPRDFRQFNPPSFEGFPTLRLSAHPYAMILNAAPKLEKYLKTRPLPFPADSSYEEIRFIYDTLKRPPEIPDTSSDGSTQLEQGPSHGSNAGTESGISDILSRLRPWNKSCNANQSTSSHQGSTQQDKYNNLVEAVSDGPANTSRNSCFSDTTPDHLNGRVFMDFKHQAVAKWITEVERACGQNVAVGPENHSSPDLERYAAEPARAPPTVDWHDCKSEFAPWWVLLPELEERGVLSSNDWVEIANLPPLTRKLDSKCDLY</sequence>
<keyword evidence="3" id="KW-1185">Reference proteome</keyword>
<feature type="region of interest" description="Disordered" evidence="1">
    <location>
        <begin position="827"/>
        <end position="857"/>
    </location>
</feature>
<accession>A0A0K6G4R2</accession>
<evidence type="ECO:0000313" key="2">
    <source>
        <dbReference type="EMBL" id="CUA73507.1"/>
    </source>
</evidence>
<protein>
    <submittedName>
        <fullName evidence="2">Bifunctional uridylyltransferase/uridylyl-removing enzyme</fullName>
    </submittedName>
</protein>
<evidence type="ECO:0000256" key="1">
    <source>
        <dbReference type="SAM" id="MobiDB-lite"/>
    </source>
</evidence>
<keyword evidence="2" id="KW-0808">Transferase</keyword>
<keyword evidence="2" id="KW-0548">Nucleotidyltransferase</keyword>
<name>A0A0K6G4R2_9AGAM</name>